<accession>A0A0B7A1V4</accession>
<dbReference type="Gene3D" id="3.80.20.20">
    <property type="entry name" value="Receptor L-domain"/>
    <property type="match status" value="1"/>
</dbReference>
<dbReference type="EMBL" id="HACG01027727">
    <property type="protein sequence ID" value="CEK74592.1"/>
    <property type="molecule type" value="Transcribed_RNA"/>
</dbReference>
<gene>
    <name evidence="1" type="primary">ORF91736</name>
</gene>
<dbReference type="SUPFAM" id="SSF52058">
    <property type="entry name" value="L domain-like"/>
    <property type="match status" value="1"/>
</dbReference>
<proteinExistence type="predicted"/>
<name>A0A0B7A1V4_9EUPU</name>
<dbReference type="InterPro" id="IPR036941">
    <property type="entry name" value="Rcpt_L-dom_sf"/>
</dbReference>
<protein>
    <submittedName>
        <fullName evidence="1">Uncharacterized protein</fullName>
    </submittedName>
</protein>
<organism evidence="1">
    <name type="scientific">Arion vulgaris</name>
    <dbReference type="NCBI Taxonomy" id="1028688"/>
    <lineage>
        <taxon>Eukaryota</taxon>
        <taxon>Metazoa</taxon>
        <taxon>Spiralia</taxon>
        <taxon>Lophotrochozoa</taxon>
        <taxon>Mollusca</taxon>
        <taxon>Gastropoda</taxon>
        <taxon>Heterobranchia</taxon>
        <taxon>Euthyneura</taxon>
        <taxon>Panpulmonata</taxon>
        <taxon>Eupulmonata</taxon>
        <taxon>Stylommatophora</taxon>
        <taxon>Helicina</taxon>
        <taxon>Arionoidea</taxon>
        <taxon>Arionidae</taxon>
        <taxon>Arion</taxon>
    </lineage>
</organism>
<reference evidence="1" key="1">
    <citation type="submission" date="2014-12" db="EMBL/GenBank/DDBJ databases">
        <title>Insight into the proteome of Arion vulgaris.</title>
        <authorList>
            <person name="Aradska J."/>
            <person name="Bulat T."/>
            <person name="Smidak R."/>
            <person name="Sarate P."/>
            <person name="Gangsoo J."/>
            <person name="Sialana F."/>
            <person name="Bilban M."/>
            <person name="Lubec G."/>
        </authorList>
    </citation>
    <scope>NUCLEOTIDE SEQUENCE</scope>
    <source>
        <tissue evidence="1">Skin</tissue>
    </source>
</reference>
<sequence length="89" mass="10128">TVINGSVRLTRNHKLCHISSIDWGRLTQGVDPSTHMFLDNREEQLCPDFCNESCPTTTYQGIPRRRCWTSKANECQRNLVCQCPNGVSC</sequence>
<dbReference type="AlphaFoldDB" id="A0A0B7A1V4"/>
<evidence type="ECO:0000313" key="1">
    <source>
        <dbReference type="EMBL" id="CEK74592.1"/>
    </source>
</evidence>
<feature type="non-terminal residue" evidence="1">
    <location>
        <position position="1"/>
    </location>
</feature>
<feature type="non-terminal residue" evidence="1">
    <location>
        <position position="89"/>
    </location>
</feature>